<accession>A0ABV6RRM1</accession>
<evidence type="ECO:0000256" key="1">
    <source>
        <dbReference type="SAM" id="Phobius"/>
    </source>
</evidence>
<proteinExistence type="predicted"/>
<evidence type="ECO:0000313" key="3">
    <source>
        <dbReference type="Proteomes" id="UP001589896"/>
    </source>
</evidence>
<keyword evidence="1" id="KW-0472">Membrane</keyword>
<protein>
    <recommendedName>
        <fullName evidence="4">Lipoprotein</fullName>
    </recommendedName>
</protein>
<dbReference type="Proteomes" id="UP001589896">
    <property type="component" value="Unassembled WGS sequence"/>
</dbReference>
<comment type="caution">
    <text evidence="2">The sequence shown here is derived from an EMBL/GenBank/DDBJ whole genome shotgun (WGS) entry which is preliminary data.</text>
</comment>
<keyword evidence="1" id="KW-1133">Transmembrane helix</keyword>
<keyword evidence="1" id="KW-0812">Transmembrane</keyword>
<feature type="transmembrane region" description="Helical" evidence="1">
    <location>
        <begin position="21"/>
        <end position="42"/>
    </location>
</feature>
<keyword evidence="3" id="KW-1185">Reference proteome</keyword>
<dbReference type="EMBL" id="JBHLTG010000004">
    <property type="protein sequence ID" value="MFC0679627.1"/>
    <property type="molecule type" value="Genomic_DNA"/>
</dbReference>
<gene>
    <name evidence="2" type="ORF">ACFFGH_17455</name>
</gene>
<evidence type="ECO:0008006" key="4">
    <source>
        <dbReference type="Google" id="ProtNLM"/>
    </source>
</evidence>
<name>A0ABV6RRM1_9GAMM</name>
<reference evidence="2 3" key="1">
    <citation type="submission" date="2024-09" db="EMBL/GenBank/DDBJ databases">
        <authorList>
            <person name="Sun Q."/>
            <person name="Mori K."/>
        </authorList>
    </citation>
    <scope>NUCLEOTIDE SEQUENCE [LARGE SCALE GENOMIC DNA]</scope>
    <source>
        <strain evidence="2 3">KCTC 23076</strain>
    </source>
</reference>
<organism evidence="2 3">
    <name type="scientific">Lysobacter korlensis</name>
    <dbReference type="NCBI Taxonomy" id="553636"/>
    <lineage>
        <taxon>Bacteria</taxon>
        <taxon>Pseudomonadati</taxon>
        <taxon>Pseudomonadota</taxon>
        <taxon>Gammaproteobacteria</taxon>
        <taxon>Lysobacterales</taxon>
        <taxon>Lysobacteraceae</taxon>
        <taxon>Lysobacter</taxon>
    </lineage>
</organism>
<feature type="transmembrane region" description="Helical" evidence="1">
    <location>
        <begin position="62"/>
        <end position="78"/>
    </location>
</feature>
<sequence>MSTTNEHQPATAVPGGRKWKWIYLAGAACLLSWVALGIGIAVQAGTGPMVVLTTLAALTTEGLVWVTALVFGISAYSARRELLARLLRGGG</sequence>
<evidence type="ECO:0000313" key="2">
    <source>
        <dbReference type="EMBL" id="MFC0679627.1"/>
    </source>
</evidence>
<dbReference type="RefSeq" id="WP_386670580.1">
    <property type="nucleotide sequence ID" value="NZ_JBHLTG010000004.1"/>
</dbReference>